<evidence type="ECO:0008006" key="5">
    <source>
        <dbReference type="Google" id="ProtNLM"/>
    </source>
</evidence>
<feature type="compositionally biased region" description="Basic and acidic residues" evidence="1">
    <location>
        <begin position="151"/>
        <end position="162"/>
    </location>
</feature>
<feature type="compositionally biased region" description="Basic and acidic residues" evidence="1">
    <location>
        <begin position="1"/>
        <end position="12"/>
    </location>
</feature>
<dbReference type="STRING" id="1338436.LK10_13395"/>
<feature type="compositionally biased region" description="Acidic residues" evidence="1">
    <location>
        <begin position="13"/>
        <end position="27"/>
    </location>
</feature>
<dbReference type="Pfam" id="PF07314">
    <property type="entry name" value="Lit"/>
    <property type="match status" value="1"/>
</dbReference>
<dbReference type="RefSeq" id="WP_043124480.1">
    <property type="nucleotide sequence ID" value="NZ_JTDL01000129.1"/>
</dbReference>
<proteinExistence type="predicted"/>
<keyword evidence="4" id="KW-1185">Reference proteome</keyword>
<comment type="caution">
    <text evidence="3">The sequence shown here is derived from an EMBL/GenBank/DDBJ whole genome shotgun (WGS) entry which is preliminary data.</text>
</comment>
<feature type="compositionally biased region" description="Low complexity" evidence="1">
    <location>
        <begin position="115"/>
        <end position="129"/>
    </location>
</feature>
<feature type="transmembrane region" description="Helical" evidence="2">
    <location>
        <begin position="179"/>
        <end position="205"/>
    </location>
</feature>
<sequence length="403" mass="43977">MMHVTEDRHDLEPEVNLDESQDTEEPAFDWMRAPDHSRGAQNAAAQDESSNHTGKPEQAHNSGDVNRRREATESNGLRQRRELRESGEASDAGEPSATGEGSATGEPSPTGEPIAAGAAPDEGALAASGSTQVPTTDLREPSPTSALQMRPPEDEVRRRTAQREAAAQAKPVAPRVLQVLMAIFLPFLLLIAAVRVIATPAFLWLEYFRPGFPGDGYGFSVDDRLTYGSYAVDYLSNFAGRRYLGDLVQSSGAPLFTDAEVSHMADVKSVIFIAYAAGLVLLAFFVVAFLVLRKRPGAFARGLFAGAIVTFVIVVGLAVLAFMGWEQFFTDFHRIFFSQGNWTFQLSDTLIRLFPAQFWMDAAIVIGVLTLLVSSLIIIFAWPIKRKVADVRPEAARNEATSD</sequence>
<dbReference type="InterPro" id="IPR010178">
    <property type="entry name" value="Lit"/>
</dbReference>
<dbReference type="AlphaFoldDB" id="A0A0B2AK93"/>
<accession>A0A0B2AK93</accession>
<gene>
    <name evidence="3" type="ORF">LK10_13395</name>
</gene>
<evidence type="ECO:0000256" key="1">
    <source>
        <dbReference type="SAM" id="MobiDB-lite"/>
    </source>
</evidence>
<feature type="transmembrane region" description="Helical" evidence="2">
    <location>
        <begin position="270"/>
        <end position="291"/>
    </location>
</feature>
<dbReference type="EMBL" id="JTDL01000129">
    <property type="protein sequence ID" value="KHL02260.1"/>
    <property type="molecule type" value="Genomic_DNA"/>
</dbReference>
<keyword evidence="2" id="KW-1133">Transmembrane helix</keyword>
<feature type="compositionally biased region" description="Polar residues" evidence="1">
    <location>
        <begin position="39"/>
        <end position="64"/>
    </location>
</feature>
<organism evidence="3 4">
    <name type="scientific">Sinomonas humi</name>
    <dbReference type="NCBI Taxonomy" id="1338436"/>
    <lineage>
        <taxon>Bacteria</taxon>
        <taxon>Bacillati</taxon>
        <taxon>Actinomycetota</taxon>
        <taxon>Actinomycetes</taxon>
        <taxon>Micrococcales</taxon>
        <taxon>Micrococcaceae</taxon>
        <taxon>Sinomonas</taxon>
    </lineage>
</organism>
<keyword evidence="2" id="KW-0812">Transmembrane</keyword>
<name>A0A0B2AK93_9MICC</name>
<feature type="region of interest" description="Disordered" evidence="1">
    <location>
        <begin position="1"/>
        <end position="168"/>
    </location>
</feature>
<evidence type="ECO:0000313" key="4">
    <source>
        <dbReference type="Proteomes" id="UP000030982"/>
    </source>
</evidence>
<dbReference type="NCBIfam" id="TIGR01906">
    <property type="entry name" value="integ_TIGR01906"/>
    <property type="match status" value="1"/>
</dbReference>
<feature type="transmembrane region" description="Helical" evidence="2">
    <location>
        <begin position="362"/>
        <end position="382"/>
    </location>
</feature>
<keyword evidence="2" id="KW-0472">Membrane</keyword>
<reference evidence="3 4" key="1">
    <citation type="submission" date="2014-09" db="EMBL/GenBank/DDBJ databases">
        <title>Genome sequence of Sinomonas sp. MUSC 117.</title>
        <authorList>
            <person name="Lee L.-H."/>
        </authorList>
    </citation>
    <scope>NUCLEOTIDE SEQUENCE [LARGE SCALE GENOMIC DNA]</scope>
    <source>
        <strain evidence="3 4">MUSC 117</strain>
    </source>
</reference>
<feature type="transmembrane region" description="Helical" evidence="2">
    <location>
        <begin position="303"/>
        <end position="325"/>
    </location>
</feature>
<evidence type="ECO:0000313" key="3">
    <source>
        <dbReference type="EMBL" id="KHL02260.1"/>
    </source>
</evidence>
<dbReference type="Proteomes" id="UP000030982">
    <property type="component" value="Unassembled WGS sequence"/>
</dbReference>
<evidence type="ECO:0000256" key="2">
    <source>
        <dbReference type="SAM" id="Phobius"/>
    </source>
</evidence>
<protein>
    <recommendedName>
        <fullName evidence="5">Integral membrane protein TIGR01906</fullName>
    </recommendedName>
</protein>